<sequence>MSKQVRFSVSWRPCRRIPNSVEGEEGGKACPLFRPGFLWLAVGRGNASIEEREWEYERRKGGL</sequence>
<gene>
    <name evidence="1" type="ORF">DMI76_12575</name>
</gene>
<organism evidence="1 2">
    <name type="scientific">Akkermansia massiliensis</name>
    <dbReference type="NCBI Taxonomy" id="2927224"/>
    <lineage>
        <taxon>Bacteria</taxon>
        <taxon>Pseudomonadati</taxon>
        <taxon>Verrucomicrobiota</taxon>
        <taxon>Verrucomicrobiia</taxon>
        <taxon>Verrucomicrobiales</taxon>
        <taxon>Akkermansiaceae</taxon>
        <taxon>Akkermansia</taxon>
    </lineage>
</organism>
<reference evidence="1" key="1">
    <citation type="submission" date="2018-05" db="EMBL/GenBank/DDBJ databases">
        <title>Complete genome sequnece of Akkermansia muciniphila EB-AMDK-40.</title>
        <authorList>
            <person name="Nam Y.-D."/>
            <person name="Chung W.-H."/>
            <person name="Park Y.S."/>
            <person name="Kang J."/>
        </authorList>
    </citation>
    <scope>NUCLEOTIDE SEQUENCE</scope>
    <source>
        <strain evidence="1">EB-AMDK-40</strain>
    </source>
</reference>
<name>A0AAE6W2W6_9BACT</name>
<proteinExistence type="predicted"/>
<protein>
    <submittedName>
        <fullName evidence="1">Uncharacterized protein</fullName>
    </submittedName>
</protein>
<evidence type="ECO:0000313" key="2">
    <source>
        <dbReference type="Proteomes" id="UP000642553"/>
    </source>
</evidence>
<dbReference type="Proteomes" id="UP000642553">
    <property type="component" value="Chromosome"/>
</dbReference>
<dbReference type="EMBL" id="CP029701">
    <property type="protein sequence ID" value="QHV64140.1"/>
    <property type="molecule type" value="Genomic_DNA"/>
</dbReference>
<accession>A0AAE6W2W6</accession>
<dbReference type="AlphaFoldDB" id="A0AAE6W2W6"/>
<evidence type="ECO:0000313" key="1">
    <source>
        <dbReference type="EMBL" id="QHV64140.1"/>
    </source>
</evidence>